<dbReference type="InterPro" id="IPR018187">
    <property type="entry name" value="Asp/Glu_racemase_AS_1"/>
</dbReference>
<evidence type="ECO:0000256" key="3">
    <source>
        <dbReference type="ARBA" id="ARBA00022960"/>
    </source>
</evidence>
<evidence type="ECO:0000256" key="1">
    <source>
        <dbReference type="ARBA" id="ARBA00001602"/>
    </source>
</evidence>
<dbReference type="Pfam" id="PF01177">
    <property type="entry name" value="Asp_Glu_race"/>
    <property type="match status" value="1"/>
</dbReference>
<evidence type="ECO:0000256" key="2">
    <source>
        <dbReference type="ARBA" id="ARBA00013090"/>
    </source>
</evidence>
<dbReference type="PANTHER" id="PTHR21198:SF2">
    <property type="entry name" value="GLUTAMATE RACEMASE"/>
    <property type="match status" value="1"/>
</dbReference>
<evidence type="ECO:0000256" key="7">
    <source>
        <dbReference type="ARBA" id="ARBA00070053"/>
    </source>
</evidence>
<proteinExistence type="predicted"/>
<dbReference type="InterPro" id="IPR001920">
    <property type="entry name" value="Asp/Glu_race"/>
</dbReference>
<dbReference type="InterPro" id="IPR015942">
    <property type="entry name" value="Asp/Glu/hydantoin_racemase"/>
</dbReference>
<evidence type="ECO:0000256" key="8">
    <source>
        <dbReference type="NCBIfam" id="TIGR00067"/>
    </source>
</evidence>
<dbReference type="GO" id="GO:0071555">
    <property type="term" value="P:cell wall organization"/>
    <property type="evidence" value="ECO:0007669"/>
    <property type="project" value="UniProtKB-KW"/>
</dbReference>
<evidence type="ECO:0000313" key="10">
    <source>
        <dbReference type="Proteomes" id="UP000401081"/>
    </source>
</evidence>
<dbReference type="PROSITE" id="PS00923">
    <property type="entry name" value="ASP_GLU_RACEMASE_1"/>
    <property type="match status" value="1"/>
</dbReference>
<name>A0A485B7S0_KLUCR</name>
<gene>
    <name evidence="9" type="primary">murI_1</name>
    <name evidence="9" type="ORF">NCTC12993_03972</name>
</gene>
<keyword evidence="3" id="KW-0133">Cell shape</keyword>
<accession>A0A485B7S0</accession>
<dbReference type="EC" id="5.1.1.3" evidence="2 8"/>
<evidence type="ECO:0000313" key="9">
    <source>
        <dbReference type="EMBL" id="VFS68333.1"/>
    </source>
</evidence>
<keyword evidence="4" id="KW-0573">Peptidoglycan synthesis</keyword>
<keyword evidence="10" id="KW-1185">Reference proteome</keyword>
<dbReference type="GO" id="GO:0009252">
    <property type="term" value="P:peptidoglycan biosynthetic process"/>
    <property type="evidence" value="ECO:0007669"/>
    <property type="project" value="UniProtKB-UniRule"/>
</dbReference>
<organism evidence="9 10">
    <name type="scientific">Kluyvera cryocrescens</name>
    <name type="common">Kluyvera citrophila</name>
    <dbReference type="NCBI Taxonomy" id="580"/>
    <lineage>
        <taxon>Bacteria</taxon>
        <taxon>Pseudomonadati</taxon>
        <taxon>Pseudomonadota</taxon>
        <taxon>Gammaproteobacteria</taxon>
        <taxon>Enterobacterales</taxon>
        <taxon>Enterobacteriaceae</taxon>
        <taxon>Kluyvera</taxon>
    </lineage>
</organism>
<keyword evidence="5 9" id="KW-0413">Isomerase</keyword>
<keyword evidence="6" id="KW-0961">Cell wall biogenesis/degradation</keyword>
<dbReference type="EMBL" id="CAADJD010000020">
    <property type="protein sequence ID" value="VFS68333.1"/>
    <property type="molecule type" value="Genomic_DNA"/>
</dbReference>
<dbReference type="InterPro" id="IPR004391">
    <property type="entry name" value="Glu_race"/>
</dbReference>
<dbReference type="GO" id="GO:0008360">
    <property type="term" value="P:regulation of cell shape"/>
    <property type="evidence" value="ECO:0007669"/>
    <property type="project" value="UniProtKB-KW"/>
</dbReference>
<reference evidence="9 10" key="1">
    <citation type="submission" date="2019-03" db="EMBL/GenBank/DDBJ databases">
        <authorList>
            <consortium name="Pathogen Informatics"/>
        </authorList>
    </citation>
    <scope>NUCLEOTIDE SEQUENCE [LARGE SCALE GENOMIC DNA]</scope>
    <source>
        <strain evidence="9 10">NCTC12993</strain>
    </source>
</reference>
<comment type="catalytic activity">
    <reaction evidence="1">
        <text>L-glutamate = D-glutamate</text>
        <dbReference type="Rhea" id="RHEA:12813"/>
        <dbReference type="ChEBI" id="CHEBI:29985"/>
        <dbReference type="ChEBI" id="CHEBI:29986"/>
        <dbReference type="EC" id="5.1.1.3"/>
    </reaction>
</comment>
<dbReference type="Gene3D" id="3.40.50.1860">
    <property type="match status" value="1"/>
</dbReference>
<dbReference type="FunFam" id="3.40.50.1860:FF:000002">
    <property type="entry name" value="Glutamate racemase"/>
    <property type="match status" value="1"/>
</dbReference>
<dbReference type="AlphaFoldDB" id="A0A485B7S0"/>
<protein>
    <recommendedName>
        <fullName evidence="7 8">Glutamate racemase</fullName>
        <ecNumber evidence="2 8">5.1.1.3</ecNumber>
    </recommendedName>
</protein>
<dbReference type="NCBIfam" id="TIGR00067">
    <property type="entry name" value="glut_race"/>
    <property type="match status" value="1"/>
</dbReference>
<dbReference type="Proteomes" id="UP000401081">
    <property type="component" value="Unassembled WGS sequence"/>
</dbReference>
<evidence type="ECO:0000256" key="6">
    <source>
        <dbReference type="ARBA" id="ARBA00023316"/>
    </source>
</evidence>
<dbReference type="GO" id="GO:0008881">
    <property type="term" value="F:glutamate racemase activity"/>
    <property type="evidence" value="ECO:0007669"/>
    <property type="project" value="UniProtKB-UniRule"/>
</dbReference>
<dbReference type="PANTHER" id="PTHR21198">
    <property type="entry name" value="GLUTAMATE RACEMASE"/>
    <property type="match status" value="1"/>
</dbReference>
<dbReference type="SUPFAM" id="SSF53681">
    <property type="entry name" value="Aspartate/glutamate racemase"/>
    <property type="match status" value="1"/>
</dbReference>
<evidence type="ECO:0000256" key="5">
    <source>
        <dbReference type="ARBA" id="ARBA00023235"/>
    </source>
</evidence>
<evidence type="ECO:0000256" key="4">
    <source>
        <dbReference type="ARBA" id="ARBA00022984"/>
    </source>
</evidence>
<sequence>MATKLQDGNTPCLAATPSKPRPTVLVFDSGVGGLSVYDEIRHLLPDLHYIYAFDNVAFPYGEKSEEFIVERVLEIVTAVQQRYPLALAVIACNTASTVSLPALREKFAFPVVGVVPAIKPAARLSANRIIGLLATRERSSVLIHTS</sequence>